<evidence type="ECO:0000313" key="5">
    <source>
        <dbReference type="EMBL" id="MBC9712331.1"/>
    </source>
</evidence>
<dbReference type="InterPro" id="IPR057326">
    <property type="entry name" value="KR_dom"/>
</dbReference>
<evidence type="ECO:0000259" key="4">
    <source>
        <dbReference type="SMART" id="SM00822"/>
    </source>
</evidence>
<feature type="region of interest" description="Disordered" evidence="3">
    <location>
        <begin position="74"/>
        <end position="161"/>
    </location>
</feature>
<dbReference type="InterPro" id="IPR050091">
    <property type="entry name" value="PKS_NRPS_Biosynth_Enz"/>
</dbReference>
<keyword evidence="1" id="KW-0808">Transferase</keyword>
<sequence>MNARAATTAEVAANAQSATIAVSADAAATGLTGNAGETAGQSATGLLAGNPADDPAWIGRALDADAVRQVPGALADPAANGPAPMEPTVTAWDAPTPHLPADTELRAPHGTTSAATAPAQPQDATPVRPQDPTPVRDSEPAPVQAAEPQPTPEPAPAAPEPEPVLTIAAPKRYLLTPTPLDPAPAPGAVAAQDLRGKRFVLVGDGTPVAQALVTRLTVLGAIASRIGDDLEGHQGAVDGLIHVGALADSGEPVLPGAFPLFQAVLRRGPRWLIAAHHAKDTSGLAGFFRTVAREYPDTVARSVEVDSTRGAAEQAEMIVEELLAPDREPVVLRTDRTRRGLAPRELSLGLLATSGAGPAGTGVAEATVLGLGPDSVVVLAGGGRGITARFAVALAAASRCRIELLGRTELPELPDEFSDARDKAALRAELIARGGLKPAEIERTVSRILAQREIASTLAEIHDAGGQAGYRAVDLRDAEAVQQAVKETYATYGRIDGVVHAAGVIEDRLLAEKDPDSFRRVYGTKVDGARTLLAALHRLPQLPRFTVLFGSISAVFGNRGQIDYAAANDALARIGRRWQDATGTRALTVHWGPWAPTGAHDGMVGPELGREYARRGIELIDPEEGVLALLRELAWGDNGTDEVVYTASGW</sequence>
<dbReference type="InterPro" id="IPR013968">
    <property type="entry name" value="PKS_KR"/>
</dbReference>
<evidence type="ECO:0000256" key="2">
    <source>
        <dbReference type="ARBA" id="ARBA00023268"/>
    </source>
</evidence>
<feature type="domain" description="Ketoreductase" evidence="4">
    <location>
        <begin position="375"/>
        <end position="638"/>
    </location>
</feature>
<dbReference type="PANTHER" id="PTHR43775">
    <property type="entry name" value="FATTY ACID SYNTHASE"/>
    <property type="match status" value="1"/>
</dbReference>
<evidence type="ECO:0000256" key="3">
    <source>
        <dbReference type="SAM" id="MobiDB-lite"/>
    </source>
</evidence>
<keyword evidence="6" id="KW-1185">Reference proteome</keyword>
<dbReference type="EMBL" id="JACTVJ010000004">
    <property type="protein sequence ID" value="MBC9712331.1"/>
    <property type="molecule type" value="Genomic_DNA"/>
</dbReference>
<proteinExistence type="predicted"/>
<name>A0ABR7SCX1_9ACTN</name>
<dbReference type="PANTHER" id="PTHR43775:SF51">
    <property type="entry name" value="INACTIVE PHENOLPHTHIOCEROL SYNTHESIS POLYKETIDE SYNTHASE TYPE I PKS1-RELATED"/>
    <property type="match status" value="1"/>
</dbReference>
<organism evidence="5 6">
    <name type="scientific">Streptomyces polyasparticus</name>
    <dbReference type="NCBI Taxonomy" id="2767826"/>
    <lineage>
        <taxon>Bacteria</taxon>
        <taxon>Bacillati</taxon>
        <taxon>Actinomycetota</taxon>
        <taxon>Actinomycetes</taxon>
        <taxon>Kitasatosporales</taxon>
        <taxon>Streptomycetaceae</taxon>
        <taxon>Streptomyces</taxon>
    </lineage>
</organism>
<dbReference type="SUPFAM" id="SSF51735">
    <property type="entry name" value="NAD(P)-binding Rossmann-fold domains"/>
    <property type="match status" value="2"/>
</dbReference>
<dbReference type="Proteomes" id="UP000642284">
    <property type="component" value="Unassembled WGS sequence"/>
</dbReference>
<dbReference type="Pfam" id="PF08659">
    <property type="entry name" value="KR"/>
    <property type="match status" value="1"/>
</dbReference>
<dbReference type="InterPro" id="IPR036291">
    <property type="entry name" value="NAD(P)-bd_dom_sf"/>
</dbReference>
<evidence type="ECO:0000256" key="1">
    <source>
        <dbReference type="ARBA" id="ARBA00022679"/>
    </source>
</evidence>
<accession>A0ABR7SCX1</accession>
<protein>
    <submittedName>
        <fullName evidence="5">SDR family oxidoreductase</fullName>
    </submittedName>
</protein>
<reference evidence="5 6" key="1">
    <citation type="submission" date="2020-08" db="EMBL/GenBank/DDBJ databases">
        <title>Genemic of Streptomyces polyaspartic.</title>
        <authorList>
            <person name="Liu W."/>
        </authorList>
    </citation>
    <scope>NUCLEOTIDE SEQUENCE [LARGE SCALE GENOMIC DNA]</scope>
    <source>
        <strain evidence="5 6">TRM66268-LWL</strain>
    </source>
</reference>
<comment type="caution">
    <text evidence="5">The sequence shown here is derived from an EMBL/GenBank/DDBJ whole genome shotgun (WGS) entry which is preliminary data.</text>
</comment>
<dbReference type="SMART" id="SM00822">
    <property type="entry name" value="PKS_KR"/>
    <property type="match status" value="1"/>
</dbReference>
<feature type="compositionally biased region" description="Low complexity" evidence="3">
    <location>
        <begin position="111"/>
        <end position="126"/>
    </location>
</feature>
<evidence type="ECO:0000313" key="6">
    <source>
        <dbReference type="Proteomes" id="UP000642284"/>
    </source>
</evidence>
<gene>
    <name evidence="5" type="ORF">H9Y04_07050</name>
</gene>
<feature type="compositionally biased region" description="Pro residues" evidence="3">
    <location>
        <begin position="149"/>
        <end position="161"/>
    </location>
</feature>
<keyword evidence="2" id="KW-0511">Multifunctional enzyme</keyword>
<dbReference type="Gene3D" id="3.40.50.720">
    <property type="entry name" value="NAD(P)-binding Rossmann-like Domain"/>
    <property type="match status" value="1"/>
</dbReference>